<feature type="transmembrane region" description="Helical" evidence="5">
    <location>
        <begin position="289"/>
        <end position="309"/>
    </location>
</feature>
<keyword evidence="2 5" id="KW-0812">Transmembrane</keyword>
<dbReference type="InterPro" id="IPR027417">
    <property type="entry name" value="P-loop_NTPase"/>
</dbReference>
<keyword evidence="4 5" id="KW-0472">Membrane</keyword>
<dbReference type="Gene3D" id="3.40.50.300">
    <property type="entry name" value="P-loop containing nucleotide triphosphate hydrolases"/>
    <property type="match status" value="1"/>
</dbReference>
<dbReference type="SUPFAM" id="SSF52540">
    <property type="entry name" value="P-loop containing nucleoside triphosphate hydrolases"/>
    <property type="match status" value="1"/>
</dbReference>
<dbReference type="GO" id="GO:0005886">
    <property type="term" value="C:plasma membrane"/>
    <property type="evidence" value="ECO:0007669"/>
    <property type="project" value="UniProtKB-SubCell"/>
</dbReference>
<keyword evidence="7" id="KW-0547">Nucleotide-binding</keyword>
<dbReference type="GO" id="GO:0005524">
    <property type="term" value="F:ATP binding"/>
    <property type="evidence" value="ECO:0007669"/>
    <property type="project" value="UniProtKB-KW"/>
</dbReference>
<dbReference type="InterPro" id="IPR011527">
    <property type="entry name" value="ABC1_TM_dom"/>
</dbReference>
<feature type="domain" description="ABC transmembrane type-1" evidence="6">
    <location>
        <begin position="43"/>
        <end position="318"/>
    </location>
</feature>
<dbReference type="EMBL" id="CP139487">
    <property type="protein sequence ID" value="WPU64646.1"/>
    <property type="molecule type" value="Genomic_DNA"/>
</dbReference>
<organism evidence="7 8">
    <name type="scientific">Peredibacter starrii</name>
    <dbReference type="NCBI Taxonomy" id="28202"/>
    <lineage>
        <taxon>Bacteria</taxon>
        <taxon>Pseudomonadati</taxon>
        <taxon>Bdellovibrionota</taxon>
        <taxon>Bacteriovoracia</taxon>
        <taxon>Bacteriovoracales</taxon>
        <taxon>Bacteriovoracaceae</taxon>
        <taxon>Peredibacter</taxon>
    </lineage>
</organism>
<feature type="transmembrane region" description="Helical" evidence="5">
    <location>
        <begin position="148"/>
        <end position="168"/>
    </location>
</feature>
<evidence type="ECO:0000259" key="6">
    <source>
        <dbReference type="PROSITE" id="PS50929"/>
    </source>
</evidence>
<dbReference type="PANTHER" id="PTHR43394:SF4">
    <property type="entry name" value="TOXIN SECRETION ABC TRANSPORTER ATP-BINDING PROTEIN"/>
    <property type="match status" value="1"/>
</dbReference>
<dbReference type="SUPFAM" id="SSF90123">
    <property type="entry name" value="ABC transporter transmembrane region"/>
    <property type="match status" value="1"/>
</dbReference>
<evidence type="ECO:0000313" key="7">
    <source>
        <dbReference type="EMBL" id="WPU64646.1"/>
    </source>
</evidence>
<dbReference type="PANTHER" id="PTHR43394">
    <property type="entry name" value="ATP-DEPENDENT PERMEASE MDL1, MITOCHONDRIAL"/>
    <property type="match status" value="1"/>
</dbReference>
<dbReference type="Gene3D" id="1.20.1560.10">
    <property type="entry name" value="ABC transporter type 1, transmembrane domain"/>
    <property type="match status" value="1"/>
</dbReference>
<keyword evidence="3 5" id="KW-1133">Transmembrane helix</keyword>
<feature type="transmembrane region" description="Helical" evidence="5">
    <location>
        <begin position="73"/>
        <end position="93"/>
    </location>
</feature>
<evidence type="ECO:0000256" key="4">
    <source>
        <dbReference type="ARBA" id="ARBA00023136"/>
    </source>
</evidence>
<evidence type="ECO:0000256" key="1">
    <source>
        <dbReference type="ARBA" id="ARBA00004651"/>
    </source>
</evidence>
<dbReference type="InterPro" id="IPR039421">
    <property type="entry name" value="Type_1_exporter"/>
</dbReference>
<feature type="transmembrane region" description="Helical" evidence="5">
    <location>
        <begin position="261"/>
        <end position="283"/>
    </location>
</feature>
<comment type="subcellular location">
    <subcellularLocation>
        <location evidence="1">Cell membrane</location>
        <topology evidence="1">Multi-pass membrane protein</topology>
    </subcellularLocation>
</comment>
<dbReference type="InterPro" id="IPR036640">
    <property type="entry name" value="ABC1_TM_sf"/>
</dbReference>
<dbReference type="GO" id="GO:0015421">
    <property type="term" value="F:ABC-type oligopeptide transporter activity"/>
    <property type="evidence" value="ECO:0007669"/>
    <property type="project" value="TreeGrafter"/>
</dbReference>
<protein>
    <submittedName>
        <fullName evidence="7">ABC transporter ATP-binding protein</fullName>
    </submittedName>
</protein>
<accession>A0AAX4HN44</accession>
<feature type="transmembrane region" description="Helical" evidence="5">
    <location>
        <begin position="174"/>
        <end position="193"/>
    </location>
</feature>
<reference evidence="7 8" key="1">
    <citation type="submission" date="2023-11" db="EMBL/GenBank/DDBJ databases">
        <title>Peredibacter starrii A3.12.</title>
        <authorList>
            <person name="Mitchell R.J."/>
        </authorList>
    </citation>
    <scope>NUCLEOTIDE SEQUENCE [LARGE SCALE GENOMIC DNA]</scope>
    <source>
        <strain evidence="7 8">A3.12</strain>
    </source>
</reference>
<dbReference type="AlphaFoldDB" id="A0AAX4HN44"/>
<name>A0AAX4HN44_9BACT</name>
<proteinExistence type="predicted"/>
<dbReference type="Proteomes" id="UP001324634">
    <property type="component" value="Chromosome"/>
</dbReference>
<evidence type="ECO:0000256" key="2">
    <source>
        <dbReference type="ARBA" id="ARBA00022692"/>
    </source>
</evidence>
<gene>
    <name evidence="7" type="ORF">SOO65_18285</name>
</gene>
<keyword evidence="8" id="KW-1185">Reference proteome</keyword>
<dbReference type="RefSeq" id="WP_321393816.1">
    <property type="nucleotide sequence ID" value="NZ_CP139487.1"/>
</dbReference>
<sequence length="571" mass="65616">MSRKLQFHLKTDDRIKSGERFRDQLKLMAKPETGFIKAIVVNTLAVSLLSLGVPLAIQVIINNIGVRTMTQPLVVLCLLLLFILSCSGTLQAIQTYTVEILQRRLFVRYGLIISERLTWYQDKYFKEANSPDLINRYFDIIIMQSSMVTFFVSGFGFIIQFLIGFSLLAFYHPYFLGFAGFMTQFLFINWMLFGPDGVKAGSPEADGKYEVVSWVEELSRVRNIFSSDNGKDFSSSKMTHLFNRWLEVRNNLFNFQFRQHIGLQIFGVVMNVLLLGMGGFLVLNGELSAGQLVAAALVVNSIIASLPNLQNFFFSVYNYSTALDMTARFYDYPLEKVKEDVQSPKSYDFSFENLKFEPNYEFNFSYKEGTKNLILVKSFSSIQLFYEALMGFSEHSEGKIKFDNLLVDDVDIGEVRNHIMIVRHDQFFAGTVKENLIGLGNKKFTATEIDDVLARVGLTENIAKLPLGIDTPIRPNGFPFSKSQLLAIQFARALLLKPKILLVTPDFEQISTFKRKLVYKELVDRKHDWTLLFFTQRFYKGDFDRYTVFERSSMRDIKGESELLKEIENYG</sequence>
<evidence type="ECO:0000313" key="8">
    <source>
        <dbReference type="Proteomes" id="UP001324634"/>
    </source>
</evidence>
<dbReference type="KEGG" id="psti:SOO65_18285"/>
<evidence type="ECO:0000256" key="3">
    <source>
        <dbReference type="ARBA" id="ARBA00022989"/>
    </source>
</evidence>
<evidence type="ECO:0000256" key="5">
    <source>
        <dbReference type="SAM" id="Phobius"/>
    </source>
</evidence>
<dbReference type="PROSITE" id="PS50929">
    <property type="entry name" value="ABC_TM1F"/>
    <property type="match status" value="1"/>
</dbReference>
<feature type="transmembrane region" description="Helical" evidence="5">
    <location>
        <begin position="35"/>
        <end position="61"/>
    </location>
</feature>
<keyword evidence="7" id="KW-0067">ATP-binding</keyword>